<dbReference type="PROSITE" id="PS51353">
    <property type="entry name" value="ARSC"/>
    <property type="match status" value="1"/>
</dbReference>
<dbReference type="SUPFAM" id="SSF52833">
    <property type="entry name" value="Thioredoxin-like"/>
    <property type="match status" value="1"/>
</dbReference>
<comment type="caution">
    <text evidence="3">The sequence shown here is derived from an EMBL/GenBank/DDBJ whole genome shotgun (WGS) entry which is preliminary data.</text>
</comment>
<reference evidence="3 4" key="1">
    <citation type="submission" date="2023-08" db="EMBL/GenBank/DDBJ databases">
        <title>Draft genome sequence of Algoriphagus confluentis.</title>
        <authorList>
            <person name="Takatani N."/>
            <person name="Hosokawa M."/>
            <person name="Sawabe T."/>
        </authorList>
    </citation>
    <scope>NUCLEOTIDE SEQUENCE [LARGE SCALE GENOMIC DNA]</scope>
    <source>
        <strain evidence="3 4">NBRC 111222</strain>
    </source>
</reference>
<dbReference type="Gene3D" id="3.40.30.10">
    <property type="entry name" value="Glutaredoxin"/>
    <property type="match status" value="1"/>
</dbReference>
<dbReference type="InterPro" id="IPR006660">
    <property type="entry name" value="Arsenate_reductase-like"/>
</dbReference>
<name>A0ABQ6PVA7_9BACT</name>
<dbReference type="Pfam" id="PF03960">
    <property type="entry name" value="ArsC"/>
    <property type="match status" value="1"/>
</dbReference>
<gene>
    <name evidence="3" type="ORF">Aconfl_42060</name>
</gene>
<accession>A0ABQ6PVA7</accession>
<dbReference type="Proteomes" id="UP001338309">
    <property type="component" value="Unassembled WGS sequence"/>
</dbReference>
<dbReference type="PANTHER" id="PTHR30041:SF8">
    <property type="entry name" value="PROTEIN YFFB"/>
    <property type="match status" value="1"/>
</dbReference>
<organism evidence="3 4">
    <name type="scientific">Algoriphagus confluentis</name>
    <dbReference type="NCBI Taxonomy" id="1697556"/>
    <lineage>
        <taxon>Bacteria</taxon>
        <taxon>Pseudomonadati</taxon>
        <taxon>Bacteroidota</taxon>
        <taxon>Cytophagia</taxon>
        <taxon>Cytophagales</taxon>
        <taxon>Cyclobacteriaceae</taxon>
        <taxon>Algoriphagus</taxon>
    </lineage>
</organism>
<dbReference type="InterPro" id="IPR036249">
    <property type="entry name" value="Thioredoxin-like_sf"/>
</dbReference>
<proteinExistence type="inferred from homology"/>
<evidence type="ECO:0000256" key="2">
    <source>
        <dbReference type="PROSITE-ProRule" id="PRU01282"/>
    </source>
</evidence>
<comment type="similarity">
    <text evidence="1 2">Belongs to the ArsC family.</text>
</comment>
<dbReference type="PANTHER" id="PTHR30041">
    <property type="entry name" value="ARSENATE REDUCTASE"/>
    <property type="match status" value="1"/>
</dbReference>
<dbReference type="RefSeq" id="WP_338226329.1">
    <property type="nucleotide sequence ID" value="NZ_BTPD01000021.1"/>
</dbReference>
<evidence type="ECO:0000313" key="3">
    <source>
        <dbReference type="EMBL" id="GMQ31561.1"/>
    </source>
</evidence>
<dbReference type="NCBIfam" id="TIGR01617">
    <property type="entry name" value="arsC_related"/>
    <property type="match status" value="1"/>
</dbReference>
<protein>
    <submittedName>
        <fullName evidence="3">ArsC family reductase</fullName>
    </submittedName>
</protein>
<dbReference type="EMBL" id="BTPD01000021">
    <property type="protein sequence ID" value="GMQ31561.1"/>
    <property type="molecule type" value="Genomic_DNA"/>
</dbReference>
<sequence>MSIRVYGIKNCNTMKKVFNFLEENGVSFEFVDYKKQKPTIELLKSFLQKVSLSTLVNKQGTTYRKMDENQKAALEEEETALPILVEHPSMIKRPIIDASGMDLLVGLDLQKFQKLFS</sequence>
<evidence type="ECO:0000313" key="4">
    <source>
        <dbReference type="Proteomes" id="UP001338309"/>
    </source>
</evidence>
<dbReference type="InterPro" id="IPR006504">
    <property type="entry name" value="Tscrpt_reg_Spx/MgsR"/>
</dbReference>
<evidence type="ECO:0000256" key="1">
    <source>
        <dbReference type="ARBA" id="ARBA00007198"/>
    </source>
</evidence>
<keyword evidence="4" id="KW-1185">Reference proteome</keyword>